<comment type="subcellular location">
    <subcellularLocation>
        <location evidence="9">Cytoplasm</location>
    </subcellularLocation>
</comment>
<keyword evidence="2 9" id="KW-0436">Ligase</keyword>
<gene>
    <name evidence="9 10" type="primary">bioD</name>
    <name evidence="10" type="ORF">N7U62_03570</name>
</gene>
<dbReference type="Gene3D" id="3.40.50.300">
    <property type="entry name" value="P-loop containing nucleotide triphosphate hydrolases"/>
    <property type="match status" value="1"/>
</dbReference>
<dbReference type="EC" id="6.3.3.3" evidence="9"/>
<comment type="catalytic activity">
    <reaction evidence="8">
        <text>(7R,8S)-8-amino-7-(carboxyamino)nonanoate + ATP = (4R,5S)-dethiobiotin + ADP + phosphate + H(+)</text>
        <dbReference type="Rhea" id="RHEA:63684"/>
        <dbReference type="ChEBI" id="CHEBI:15378"/>
        <dbReference type="ChEBI" id="CHEBI:30616"/>
        <dbReference type="ChEBI" id="CHEBI:43474"/>
        <dbReference type="ChEBI" id="CHEBI:149470"/>
        <dbReference type="ChEBI" id="CHEBI:149473"/>
        <dbReference type="ChEBI" id="CHEBI:456216"/>
    </reaction>
</comment>
<comment type="pathway">
    <text evidence="9">Cofactor biosynthesis; biotin biosynthesis; biotin from 7,8-diaminononanoate: step 1/2.</text>
</comment>
<dbReference type="InterPro" id="IPR027417">
    <property type="entry name" value="P-loop_NTPase"/>
</dbReference>
<dbReference type="RefSeq" id="WP_264136506.1">
    <property type="nucleotide sequence ID" value="NZ_JAOYOD010000001.1"/>
</dbReference>
<reference evidence="10 11" key="1">
    <citation type="submission" date="2022-10" db="EMBL/GenBank/DDBJ databases">
        <title>Comparative genomics and taxonomic characterization of three novel marine species of genus Reichenbachiella exhibiting antioxidant and polysaccharide degradation activities.</title>
        <authorList>
            <person name="Muhammad N."/>
            <person name="Lee Y.-J."/>
            <person name="Ko J."/>
            <person name="Kim S.-G."/>
        </authorList>
    </citation>
    <scope>NUCLEOTIDE SEQUENCE [LARGE SCALE GENOMIC DNA]</scope>
    <source>
        <strain evidence="10 11">ABR2-5</strain>
    </source>
</reference>
<name>A0ABT3CR27_9BACT</name>
<feature type="binding site" evidence="9">
    <location>
        <position position="44"/>
    </location>
    <ligand>
        <name>ATP</name>
        <dbReference type="ChEBI" id="CHEBI:30616"/>
    </ligand>
</feature>
<dbReference type="HAMAP" id="MF_00336">
    <property type="entry name" value="BioD"/>
    <property type="match status" value="1"/>
</dbReference>
<keyword evidence="3 9" id="KW-0479">Metal-binding</keyword>
<feature type="binding site" evidence="9">
    <location>
        <begin position="159"/>
        <end position="160"/>
    </location>
    <ligand>
        <name>ATP</name>
        <dbReference type="ChEBI" id="CHEBI:30616"/>
    </ligand>
</feature>
<comment type="caution">
    <text evidence="9">Lacks conserved residue(s) required for the propagation of feature annotation.</text>
</comment>
<dbReference type="PANTHER" id="PTHR43210">
    <property type="entry name" value="DETHIOBIOTIN SYNTHETASE"/>
    <property type="match status" value="1"/>
</dbReference>
<dbReference type="GO" id="GO:0004141">
    <property type="term" value="F:dethiobiotin synthase activity"/>
    <property type="evidence" value="ECO:0007669"/>
    <property type="project" value="UniProtKB-EC"/>
</dbReference>
<comment type="cofactor">
    <cofactor evidence="9">
        <name>Mg(2+)</name>
        <dbReference type="ChEBI" id="CHEBI:18420"/>
    </cofactor>
</comment>
<dbReference type="InterPro" id="IPR004472">
    <property type="entry name" value="DTB_synth_BioD"/>
</dbReference>
<evidence type="ECO:0000256" key="6">
    <source>
        <dbReference type="ARBA" id="ARBA00022840"/>
    </source>
</evidence>
<feature type="active site" evidence="9">
    <location>
        <position position="35"/>
    </location>
</feature>
<sequence>MSQNKRYFVTGIDTDAGKSIVSAILVQKLKADYWKPVQAGEPTDSNFVRSMIDSDLVIHPEGVILEHPMSPHAAAERENVKVERKQFSVPETENNLIIEGAGGLMVPINSSEFVIDFARDFDAEVILVSRNYLGSINHTMLSIEYLKSNDFKIKGLIFNDEPNPETESFILQYSGIPCLGHIPKLKEISAEEIAKQADNIQI</sequence>
<evidence type="ECO:0000313" key="11">
    <source>
        <dbReference type="Proteomes" id="UP001300692"/>
    </source>
</evidence>
<comment type="function">
    <text evidence="9">Catalyzes a mechanistically unusual reaction, the ATP-dependent insertion of CO2 between the N7 and N8 nitrogen atoms of 7,8-diaminopelargonic acid (DAPA, also called 7,8-diammoniononanoate) to form a ureido ring.</text>
</comment>
<dbReference type="SUPFAM" id="SSF52540">
    <property type="entry name" value="P-loop containing nucleoside triphosphate hydrolases"/>
    <property type="match status" value="1"/>
</dbReference>
<feature type="binding site" evidence="9">
    <location>
        <position position="99"/>
    </location>
    <ligand>
        <name>Mg(2+)</name>
        <dbReference type="ChEBI" id="CHEBI:18420"/>
    </ligand>
</feature>
<keyword evidence="1 9" id="KW-0963">Cytoplasm</keyword>
<dbReference type="PANTHER" id="PTHR43210:SF2">
    <property type="entry name" value="ATP-DEPENDENT DETHIOBIOTIN SYNTHETASE BIOD 2"/>
    <property type="match status" value="1"/>
</dbReference>
<comment type="similarity">
    <text evidence="9">Belongs to the dethiobiotin synthetase family.</text>
</comment>
<comment type="catalytic activity">
    <reaction evidence="9">
        <text>(7R,8S)-7,8-diammoniononanoate + CO2 + ATP = (4R,5S)-dethiobiotin + ADP + phosphate + 3 H(+)</text>
        <dbReference type="Rhea" id="RHEA:15805"/>
        <dbReference type="ChEBI" id="CHEBI:15378"/>
        <dbReference type="ChEBI" id="CHEBI:16526"/>
        <dbReference type="ChEBI" id="CHEBI:30616"/>
        <dbReference type="ChEBI" id="CHEBI:43474"/>
        <dbReference type="ChEBI" id="CHEBI:149469"/>
        <dbReference type="ChEBI" id="CHEBI:149473"/>
        <dbReference type="ChEBI" id="CHEBI:456216"/>
        <dbReference type="EC" id="6.3.3.3"/>
    </reaction>
</comment>
<keyword evidence="4 9" id="KW-0547">Nucleotide-binding</keyword>
<feature type="binding site" evidence="9">
    <location>
        <begin position="99"/>
        <end position="102"/>
    </location>
    <ligand>
        <name>ATP</name>
        <dbReference type="ChEBI" id="CHEBI:30616"/>
    </ligand>
</feature>
<evidence type="ECO:0000256" key="8">
    <source>
        <dbReference type="ARBA" id="ARBA00047386"/>
    </source>
</evidence>
<feature type="binding site" evidence="9">
    <location>
        <position position="19"/>
    </location>
    <ligand>
        <name>Mg(2+)</name>
        <dbReference type="ChEBI" id="CHEBI:18420"/>
    </ligand>
</feature>
<protein>
    <recommendedName>
        <fullName evidence="9">ATP-dependent dethiobiotin synthetase BioD</fullName>
        <ecNumber evidence="9">6.3.3.3</ecNumber>
    </recommendedName>
    <alternativeName>
        <fullName evidence="9">DTB synthetase</fullName>
        <shortName evidence="9">DTBS</shortName>
    </alternativeName>
    <alternativeName>
        <fullName evidence="9">Dethiobiotin synthase</fullName>
    </alternativeName>
</protein>
<comment type="caution">
    <text evidence="10">The sequence shown here is derived from an EMBL/GenBank/DDBJ whole genome shotgun (WGS) entry which is preliminary data.</text>
</comment>
<dbReference type="PIRSF" id="PIRSF006755">
    <property type="entry name" value="DTB_synth"/>
    <property type="match status" value="1"/>
</dbReference>
<keyword evidence="5 9" id="KW-0093">Biotin biosynthesis</keyword>
<dbReference type="EMBL" id="JAOYOD010000001">
    <property type="protein sequence ID" value="MCV9385723.1"/>
    <property type="molecule type" value="Genomic_DNA"/>
</dbReference>
<dbReference type="Proteomes" id="UP001300692">
    <property type="component" value="Unassembled WGS sequence"/>
</dbReference>
<dbReference type="NCBIfam" id="TIGR00347">
    <property type="entry name" value="bioD"/>
    <property type="match status" value="1"/>
</dbReference>
<proteinExistence type="inferred from homology"/>
<evidence type="ECO:0000256" key="3">
    <source>
        <dbReference type="ARBA" id="ARBA00022723"/>
    </source>
</evidence>
<evidence type="ECO:0000256" key="1">
    <source>
        <dbReference type="ARBA" id="ARBA00022490"/>
    </source>
</evidence>
<evidence type="ECO:0000256" key="2">
    <source>
        <dbReference type="ARBA" id="ARBA00022598"/>
    </source>
</evidence>
<accession>A0ABT3CR27</accession>
<evidence type="ECO:0000256" key="9">
    <source>
        <dbReference type="HAMAP-Rule" id="MF_00336"/>
    </source>
</evidence>
<keyword evidence="6 9" id="KW-0067">ATP-binding</keyword>
<keyword evidence="7 9" id="KW-0460">Magnesium</keyword>
<evidence type="ECO:0000256" key="7">
    <source>
        <dbReference type="ARBA" id="ARBA00022842"/>
    </source>
</evidence>
<comment type="subunit">
    <text evidence="9">Homodimer.</text>
</comment>
<evidence type="ECO:0000256" key="4">
    <source>
        <dbReference type="ARBA" id="ARBA00022741"/>
    </source>
</evidence>
<organism evidence="10 11">
    <name type="scientific">Reichenbachiella ulvae</name>
    <dbReference type="NCBI Taxonomy" id="2980104"/>
    <lineage>
        <taxon>Bacteria</taxon>
        <taxon>Pseudomonadati</taxon>
        <taxon>Bacteroidota</taxon>
        <taxon>Cytophagia</taxon>
        <taxon>Cytophagales</taxon>
        <taxon>Reichenbachiellaceae</taxon>
        <taxon>Reichenbachiella</taxon>
    </lineage>
</organism>
<evidence type="ECO:0000313" key="10">
    <source>
        <dbReference type="EMBL" id="MCV9385723.1"/>
    </source>
</evidence>
<feature type="binding site" evidence="9">
    <location>
        <position position="44"/>
    </location>
    <ligand>
        <name>Mg(2+)</name>
        <dbReference type="ChEBI" id="CHEBI:18420"/>
    </ligand>
</feature>
<keyword evidence="11" id="KW-1185">Reference proteome</keyword>
<dbReference type="Pfam" id="PF13500">
    <property type="entry name" value="AAA_26"/>
    <property type="match status" value="1"/>
</dbReference>
<feature type="binding site" evidence="9">
    <location>
        <begin position="15"/>
        <end position="20"/>
    </location>
    <ligand>
        <name>ATP</name>
        <dbReference type="ChEBI" id="CHEBI:30616"/>
    </ligand>
</feature>
<feature type="binding site" evidence="9">
    <location>
        <begin position="183"/>
        <end position="185"/>
    </location>
    <ligand>
        <name>ATP</name>
        <dbReference type="ChEBI" id="CHEBI:30616"/>
    </ligand>
</feature>
<evidence type="ECO:0000256" key="5">
    <source>
        <dbReference type="ARBA" id="ARBA00022756"/>
    </source>
</evidence>
<dbReference type="CDD" id="cd03109">
    <property type="entry name" value="DTBS"/>
    <property type="match status" value="1"/>
</dbReference>